<dbReference type="InterPro" id="IPR001128">
    <property type="entry name" value="Cyt_P450"/>
</dbReference>
<evidence type="ECO:0000256" key="5">
    <source>
        <dbReference type="ARBA" id="ARBA00023002"/>
    </source>
</evidence>
<dbReference type="Proteomes" id="UP000006729">
    <property type="component" value="Chromosome 13"/>
</dbReference>
<dbReference type="GO" id="GO:0005506">
    <property type="term" value="F:iron ion binding"/>
    <property type="evidence" value="ECO:0007669"/>
    <property type="project" value="InterPro"/>
</dbReference>
<dbReference type="InterPro" id="IPR002401">
    <property type="entry name" value="Cyt_P450_E_grp-I"/>
</dbReference>
<dbReference type="PANTHER" id="PTHR24286:SF53">
    <property type="entry name" value="BETA-AMYRIN 28-OXIDASE-LIKE"/>
    <property type="match status" value="1"/>
</dbReference>
<dbReference type="GO" id="GO:0016705">
    <property type="term" value="F:oxidoreductase activity, acting on paired donors, with incorporation or reduction of molecular oxygen"/>
    <property type="evidence" value="ECO:0007669"/>
    <property type="project" value="InterPro"/>
</dbReference>
<dbReference type="AlphaFoldDB" id="A0A2K1Y405"/>
<evidence type="ECO:0000313" key="10">
    <source>
        <dbReference type="Proteomes" id="UP000006729"/>
    </source>
</evidence>
<keyword evidence="5" id="KW-0560">Oxidoreductase</keyword>
<evidence type="ECO:0000256" key="3">
    <source>
        <dbReference type="ARBA" id="ARBA00010617"/>
    </source>
</evidence>
<dbReference type="InterPro" id="IPR036396">
    <property type="entry name" value="Cyt_P450_sf"/>
</dbReference>
<comment type="similarity">
    <text evidence="3">Belongs to the cytochrome P450 family.</text>
</comment>
<dbReference type="PRINTS" id="PR00385">
    <property type="entry name" value="P450"/>
</dbReference>
<keyword evidence="8" id="KW-0472">Membrane</keyword>
<dbReference type="STRING" id="3694.A0A2K1Y405"/>
<reference evidence="9 10" key="1">
    <citation type="journal article" date="2006" name="Science">
        <title>The genome of black cottonwood, Populus trichocarpa (Torr. &amp; Gray).</title>
        <authorList>
            <person name="Tuskan G.A."/>
            <person name="Difazio S."/>
            <person name="Jansson S."/>
            <person name="Bohlmann J."/>
            <person name="Grigoriev I."/>
            <person name="Hellsten U."/>
            <person name="Putnam N."/>
            <person name="Ralph S."/>
            <person name="Rombauts S."/>
            <person name="Salamov A."/>
            <person name="Schein J."/>
            <person name="Sterck L."/>
            <person name="Aerts A."/>
            <person name="Bhalerao R.R."/>
            <person name="Bhalerao R.P."/>
            <person name="Blaudez D."/>
            <person name="Boerjan W."/>
            <person name="Brun A."/>
            <person name="Brunner A."/>
            <person name="Busov V."/>
            <person name="Campbell M."/>
            <person name="Carlson J."/>
            <person name="Chalot M."/>
            <person name="Chapman J."/>
            <person name="Chen G.L."/>
            <person name="Cooper D."/>
            <person name="Coutinho P.M."/>
            <person name="Couturier J."/>
            <person name="Covert S."/>
            <person name="Cronk Q."/>
            <person name="Cunningham R."/>
            <person name="Davis J."/>
            <person name="Degroeve S."/>
            <person name="Dejardin A."/>
            <person name="Depamphilis C."/>
            <person name="Detter J."/>
            <person name="Dirks B."/>
            <person name="Dubchak I."/>
            <person name="Duplessis S."/>
            <person name="Ehlting J."/>
            <person name="Ellis B."/>
            <person name="Gendler K."/>
            <person name="Goodstein D."/>
            <person name="Gribskov M."/>
            <person name="Grimwood J."/>
            <person name="Groover A."/>
            <person name="Gunter L."/>
            <person name="Hamberger B."/>
            <person name="Heinze B."/>
            <person name="Helariutta Y."/>
            <person name="Henrissat B."/>
            <person name="Holligan D."/>
            <person name="Holt R."/>
            <person name="Huang W."/>
            <person name="Islam-Faridi N."/>
            <person name="Jones S."/>
            <person name="Jones-Rhoades M."/>
            <person name="Jorgensen R."/>
            <person name="Joshi C."/>
            <person name="Kangasjarvi J."/>
            <person name="Karlsson J."/>
            <person name="Kelleher C."/>
            <person name="Kirkpatrick R."/>
            <person name="Kirst M."/>
            <person name="Kohler A."/>
            <person name="Kalluri U."/>
            <person name="Larimer F."/>
            <person name="Leebens-Mack J."/>
            <person name="Leple J.C."/>
            <person name="Locascio P."/>
            <person name="Lou Y."/>
            <person name="Lucas S."/>
            <person name="Martin F."/>
            <person name="Montanini B."/>
            <person name="Napoli C."/>
            <person name="Nelson D.R."/>
            <person name="Nelson C."/>
            <person name="Nieminen K."/>
            <person name="Nilsson O."/>
            <person name="Pereda V."/>
            <person name="Peter G."/>
            <person name="Philippe R."/>
            <person name="Pilate G."/>
            <person name="Poliakov A."/>
            <person name="Razumovskaya J."/>
            <person name="Richardson P."/>
            <person name="Rinaldi C."/>
            <person name="Ritland K."/>
            <person name="Rouze P."/>
            <person name="Ryaboy D."/>
            <person name="Schmutz J."/>
            <person name="Schrader J."/>
            <person name="Segerman B."/>
            <person name="Shin H."/>
            <person name="Siddiqui A."/>
            <person name="Sterky F."/>
            <person name="Terry A."/>
            <person name="Tsai C.J."/>
            <person name="Uberbacher E."/>
            <person name="Unneberg P."/>
            <person name="Vahala J."/>
            <person name="Wall K."/>
            <person name="Wessler S."/>
            <person name="Yang G."/>
            <person name="Yin T."/>
            <person name="Douglas C."/>
            <person name="Marra M."/>
            <person name="Sandberg G."/>
            <person name="Van de Peer Y."/>
            <person name="Rokhsar D."/>
        </authorList>
    </citation>
    <scope>NUCLEOTIDE SEQUENCE [LARGE SCALE GENOMIC DNA]</scope>
    <source>
        <strain evidence="10">cv. Nisqually</strain>
    </source>
</reference>
<evidence type="ECO:0000256" key="6">
    <source>
        <dbReference type="ARBA" id="ARBA00023004"/>
    </source>
</evidence>
<accession>A0A2K1Y405</accession>
<protein>
    <recommendedName>
        <fullName evidence="11">Cytochrome P450</fullName>
    </recommendedName>
</protein>
<gene>
    <name evidence="9" type="ORF">POPTR_013G106200</name>
</gene>
<dbReference type="InParanoid" id="A0A2K1Y405"/>
<evidence type="ECO:0000256" key="4">
    <source>
        <dbReference type="ARBA" id="ARBA00022723"/>
    </source>
</evidence>
<dbReference type="GO" id="GO:0020037">
    <property type="term" value="F:heme binding"/>
    <property type="evidence" value="ECO:0007669"/>
    <property type="project" value="InterPro"/>
</dbReference>
<dbReference type="Pfam" id="PF00067">
    <property type="entry name" value="p450"/>
    <property type="match status" value="1"/>
</dbReference>
<evidence type="ECO:0000256" key="1">
    <source>
        <dbReference type="ARBA" id="ARBA00001971"/>
    </source>
</evidence>
<feature type="transmembrane region" description="Helical" evidence="8">
    <location>
        <begin position="29"/>
        <end position="51"/>
    </location>
</feature>
<dbReference type="FunFam" id="1.10.630.10:FF:000022">
    <property type="entry name" value="Taxadiene 5-alpha hydroxylase"/>
    <property type="match status" value="1"/>
</dbReference>
<organism evidence="9 10">
    <name type="scientific">Populus trichocarpa</name>
    <name type="common">Western balsam poplar</name>
    <name type="synonym">Populus balsamifera subsp. trichocarpa</name>
    <dbReference type="NCBI Taxonomy" id="3694"/>
    <lineage>
        <taxon>Eukaryota</taxon>
        <taxon>Viridiplantae</taxon>
        <taxon>Streptophyta</taxon>
        <taxon>Embryophyta</taxon>
        <taxon>Tracheophyta</taxon>
        <taxon>Spermatophyta</taxon>
        <taxon>Magnoliopsida</taxon>
        <taxon>eudicotyledons</taxon>
        <taxon>Gunneridae</taxon>
        <taxon>Pentapetalae</taxon>
        <taxon>rosids</taxon>
        <taxon>fabids</taxon>
        <taxon>Malpighiales</taxon>
        <taxon>Salicaceae</taxon>
        <taxon>Saliceae</taxon>
        <taxon>Populus</taxon>
    </lineage>
</organism>
<feature type="binding site" description="axial binding residue" evidence="7">
    <location>
        <position position="456"/>
    </location>
    <ligand>
        <name>heme</name>
        <dbReference type="ChEBI" id="CHEBI:30413"/>
    </ligand>
    <ligandPart>
        <name>Fe</name>
        <dbReference type="ChEBI" id="CHEBI:18248"/>
    </ligandPart>
</feature>
<dbReference type="GO" id="GO:0016020">
    <property type="term" value="C:membrane"/>
    <property type="evidence" value="ECO:0007669"/>
    <property type="project" value="UniProtKB-SubCell"/>
</dbReference>
<keyword evidence="7" id="KW-0349">Heme</keyword>
<comment type="subcellular location">
    <subcellularLocation>
        <location evidence="2">Membrane</location>
        <topology evidence="2">Single-pass membrane protein</topology>
    </subcellularLocation>
</comment>
<evidence type="ECO:0000256" key="2">
    <source>
        <dbReference type="ARBA" id="ARBA00004167"/>
    </source>
</evidence>
<dbReference type="CDD" id="cd11043">
    <property type="entry name" value="CYP90-like"/>
    <property type="match status" value="1"/>
</dbReference>
<proteinExistence type="inferred from homology"/>
<keyword evidence="8" id="KW-0812">Transmembrane</keyword>
<name>A0A2K1Y405_POPTR</name>
<keyword evidence="6 7" id="KW-0408">Iron</keyword>
<dbReference type="SUPFAM" id="SSF48264">
    <property type="entry name" value="Cytochrome P450"/>
    <property type="match status" value="1"/>
</dbReference>
<evidence type="ECO:0008006" key="11">
    <source>
        <dbReference type="Google" id="ProtNLM"/>
    </source>
</evidence>
<dbReference type="EMBL" id="CM009302">
    <property type="protein sequence ID" value="PNT07751.1"/>
    <property type="molecule type" value="Genomic_DNA"/>
</dbReference>
<dbReference type="Gene3D" id="1.10.630.10">
    <property type="entry name" value="Cytochrome P450"/>
    <property type="match status" value="1"/>
</dbReference>
<dbReference type="PRINTS" id="PR00463">
    <property type="entry name" value="EP450I"/>
</dbReference>
<evidence type="ECO:0000313" key="9">
    <source>
        <dbReference type="EMBL" id="PNT07751.1"/>
    </source>
</evidence>
<keyword evidence="4 7" id="KW-0479">Metal-binding</keyword>
<evidence type="ECO:0000256" key="8">
    <source>
        <dbReference type="SAM" id="Phobius"/>
    </source>
</evidence>
<comment type="cofactor">
    <cofactor evidence="1 7">
        <name>heme</name>
        <dbReference type="ChEBI" id="CHEBI:30413"/>
    </cofactor>
</comment>
<evidence type="ECO:0000256" key="7">
    <source>
        <dbReference type="PIRSR" id="PIRSR602401-1"/>
    </source>
</evidence>
<dbReference type="PANTHER" id="PTHR24286">
    <property type="entry name" value="CYTOCHROME P450 26"/>
    <property type="match status" value="1"/>
</dbReference>
<dbReference type="GO" id="GO:0004497">
    <property type="term" value="F:monooxygenase activity"/>
    <property type="evidence" value="ECO:0000318"/>
    <property type="project" value="GO_Central"/>
</dbReference>
<sequence>MPWQRDVPPMPLIILLVVAAKYMDMDLRLLFSYLLPPAVLCISLYLVVSAYRRKSSNAKFPPGKTGWPIIGETWDFVRAGRSGTPEKFVNDRMSKYSTDVFHTSLLGDNLAMFCGVSGNKFLFSSENKYVTTWWPRPIQRILSFPEEIVTSSKDDSTILRRFLPEILKPEALKHYIPVMDSMAKDHLEADWSPYKQVRVLPLSKKYTFALACRLFMNIKDPAHVSRLENHFNLVTNGLVSVPINFPGTTYYRAVKGGKIIREELLAIMKQRKGELASENYEERAEATDLLTLMLLASDDNGQPLNERDIAYKVLGLLVAGHDTTSSAITMVMYYLAEYPHIYQGVLEEQKEIAMSKAPGELLNWDDVQKMKYSWSVACEVLRVSPPVSGTFREVIADFSFAGFTIPKGWKAYWSVYSTHKNPKYFPDPEKFDPSRFEGKGPAPYTFVPFGGGPFMCAGKEYARLEILVFMHNLVNRVKWEKVIPNEKIMYTSFAMPVKGLPVLLQPLKN</sequence>
<keyword evidence="10" id="KW-1185">Reference proteome</keyword>
<keyword evidence="8" id="KW-1133">Transmembrane helix</keyword>